<dbReference type="Proteomes" id="UP001234989">
    <property type="component" value="Chromosome 1"/>
</dbReference>
<dbReference type="PANTHER" id="PTHR33484:SF14">
    <property type="match status" value="1"/>
</dbReference>
<protein>
    <submittedName>
        <fullName evidence="1">Uncharacterized protein</fullName>
    </submittedName>
</protein>
<keyword evidence="2" id="KW-1185">Reference proteome</keyword>
<organism evidence="1 2">
    <name type="scientific">Solanum verrucosum</name>
    <dbReference type="NCBI Taxonomy" id="315347"/>
    <lineage>
        <taxon>Eukaryota</taxon>
        <taxon>Viridiplantae</taxon>
        <taxon>Streptophyta</taxon>
        <taxon>Embryophyta</taxon>
        <taxon>Tracheophyta</taxon>
        <taxon>Spermatophyta</taxon>
        <taxon>Magnoliopsida</taxon>
        <taxon>eudicotyledons</taxon>
        <taxon>Gunneridae</taxon>
        <taxon>Pentapetalae</taxon>
        <taxon>asterids</taxon>
        <taxon>lamiids</taxon>
        <taxon>Solanales</taxon>
        <taxon>Solanaceae</taxon>
        <taxon>Solanoideae</taxon>
        <taxon>Solaneae</taxon>
        <taxon>Solanum</taxon>
    </lineage>
</organism>
<dbReference type="EMBL" id="CP133612">
    <property type="protein sequence ID" value="WMV09962.1"/>
    <property type="molecule type" value="Genomic_DNA"/>
</dbReference>
<evidence type="ECO:0000313" key="2">
    <source>
        <dbReference type="Proteomes" id="UP001234989"/>
    </source>
</evidence>
<reference evidence="1" key="1">
    <citation type="submission" date="2023-08" db="EMBL/GenBank/DDBJ databases">
        <title>A de novo genome assembly of Solanum verrucosum Schlechtendal, a Mexican diploid species geographically isolated from the other diploid A-genome species in potato relatives.</title>
        <authorList>
            <person name="Hosaka K."/>
        </authorList>
    </citation>
    <scope>NUCLEOTIDE SEQUENCE</scope>
    <source>
        <tissue evidence="1">Young leaves</tissue>
    </source>
</reference>
<dbReference type="AlphaFoldDB" id="A0AAF0PSN3"/>
<proteinExistence type="predicted"/>
<sequence length="125" mass="14094">MAAQRDLAKIGSEGFALIDEYFGKKRIVNRPRTTVAHNMAAGTSTTFRATQQNCNHHYSSAETRVYQSQVGERNEQLTDRRVVPRCSVRSPKVTDLEDAEGQDKEAMKLAKGRIAEWIGELDLLR</sequence>
<dbReference type="PANTHER" id="PTHR33484">
    <property type="entry name" value="BNAC07G33360D PROTEIN"/>
    <property type="match status" value="1"/>
</dbReference>
<accession>A0AAF0PSN3</accession>
<name>A0AAF0PSN3_SOLVR</name>
<evidence type="ECO:0000313" key="1">
    <source>
        <dbReference type="EMBL" id="WMV09962.1"/>
    </source>
</evidence>
<gene>
    <name evidence="1" type="ORF">MTR67_003347</name>
</gene>